<dbReference type="GeneID" id="123453152"/>
<evidence type="ECO:0000313" key="3">
    <source>
        <dbReference type="EnsemblPlants" id="HORVU.MOREX.r3.5HG0528470.1"/>
    </source>
</evidence>
<reference evidence="3" key="2">
    <citation type="submission" date="2020-10" db="EMBL/GenBank/DDBJ databases">
        <authorList>
            <person name="Scholz U."/>
            <person name="Mascher M."/>
            <person name="Fiebig A."/>
        </authorList>
    </citation>
    <scope>NUCLEOTIDE SEQUENCE [LARGE SCALE GENOMIC DNA]</scope>
    <source>
        <strain evidence="3">cv. Morex</strain>
    </source>
</reference>
<dbReference type="Pfam" id="PF12937">
    <property type="entry name" value="F-box-like"/>
    <property type="match status" value="1"/>
</dbReference>
<dbReference type="PANTHER" id="PTHR32133">
    <property type="entry name" value="OS07G0120400 PROTEIN"/>
    <property type="match status" value="1"/>
</dbReference>
<proteinExistence type="predicted"/>
<dbReference type="Gramene" id="HORVU.MOREX.r3.5HG0528470.1">
    <property type="protein sequence ID" value="HORVU.MOREX.r3.5HG0528470.1"/>
    <property type="gene ID" value="HORVU.MOREX.r3.5HG0528470"/>
</dbReference>
<dbReference type="RefSeq" id="XP_044985857.1">
    <property type="nucleotide sequence ID" value="XM_045129922.1"/>
</dbReference>
<dbReference type="SMR" id="A0A8I6XMN0"/>
<dbReference type="Proteomes" id="UP000011116">
    <property type="component" value="Chromosome 5H"/>
</dbReference>
<reference evidence="3" key="3">
    <citation type="submission" date="2022-01" db="UniProtKB">
        <authorList>
            <consortium name="EnsemblPlants"/>
        </authorList>
    </citation>
    <scope>IDENTIFICATION</scope>
    <source>
        <strain evidence="3">subsp. vulgare</strain>
    </source>
</reference>
<evidence type="ECO:0000259" key="2">
    <source>
        <dbReference type="Pfam" id="PF12937"/>
    </source>
</evidence>
<dbReference type="SUPFAM" id="SSF81383">
    <property type="entry name" value="F-box domain"/>
    <property type="match status" value="1"/>
</dbReference>
<dbReference type="OrthoDB" id="707606at2759"/>
<name>A0A8I6XMN0_HORVV</name>
<reference evidence="4" key="1">
    <citation type="journal article" date="2012" name="Nature">
        <title>A physical, genetic and functional sequence assembly of the barley genome.</title>
        <authorList>
            <consortium name="The International Barley Genome Sequencing Consortium"/>
            <person name="Mayer K.F."/>
            <person name="Waugh R."/>
            <person name="Brown J.W."/>
            <person name="Schulman A."/>
            <person name="Langridge P."/>
            <person name="Platzer M."/>
            <person name="Fincher G.B."/>
            <person name="Muehlbauer G.J."/>
            <person name="Sato K."/>
            <person name="Close T.J."/>
            <person name="Wise R.P."/>
            <person name="Stein N."/>
        </authorList>
    </citation>
    <scope>NUCLEOTIDE SEQUENCE [LARGE SCALE GENOMIC DNA]</scope>
    <source>
        <strain evidence="4">cv. Morex</strain>
    </source>
</reference>
<evidence type="ECO:0000313" key="4">
    <source>
        <dbReference type="Proteomes" id="UP000011116"/>
    </source>
</evidence>
<dbReference type="KEGG" id="hvg:123453152"/>
<sequence>MAAPPPPPALPVELVQEILARLPPDDPACLIRAFLVCKAWGSAVSLPSFRRRLHDLHGAPPLLGFLPNWASDNTPSFTPTTASSFSLDAPDCLAWRALDCRHGRALFFSANQDARTLLVWEPITGARKRFPVPAAFDPTCAEMFPSHRPVAAVLCAADGCDHRGCFGGPFRVVFLFEDETWCFNRACDYSSETGAWGEPTPLHTKFFMEVTENSSLLLGTSLYFAATNSFLEYDSEGHAMTVVTNSILEYDLEGHAMTVVSPPDDRGSLKLMLTDDGGLGVIVQYFGTDLKLWKREASDGTDARWVLSRLIDLCDLIPANLGFRVHLGITEGANIIFVNSDAAGVFTIELQSEKVRKACDNSGLGRLVPLVTFYTPMPRSYNHNLLVSKPSEEAGGEEGEKTIDQTQRLVGKGSNAINEEDVVNTFKCVSHNHNIRAPGYGEVAPACASMFDKYGCAYKTQEVNDSLVSVHKSAPNEELVKGATRENDVGDSKTSGSSVEDAAPSSEKGNSQ</sequence>
<feature type="region of interest" description="Disordered" evidence="1">
    <location>
        <begin position="474"/>
        <end position="512"/>
    </location>
</feature>
<dbReference type="AlphaFoldDB" id="A0A8I6XMN0"/>
<dbReference type="PANTHER" id="PTHR32133:SF403">
    <property type="entry name" value="F-BOX DOMAIN-CONTAINING PROTEIN"/>
    <property type="match status" value="1"/>
</dbReference>
<gene>
    <name evidence="3" type="primary">LOC123453152</name>
</gene>
<keyword evidence="4" id="KW-1185">Reference proteome</keyword>
<feature type="compositionally biased region" description="Basic and acidic residues" evidence="1">
    <location>
        <begin position="474"/>
        <end position="491"/>
    </location>
</feature>
<dbReference type="InterPro" id="IPR036047">
    <property type="entry name" value="F-box-like_dom_sf"/>
</dbReference>
<protein>
    <recommendedName>
        <fullName evidence="2">F-box domain-containing protein</fullName>
    </recommendedName>
</protein>
<organism evidence="3 4">
    <name type="scientific">Hordeum vulgare subsp. vulgare</name>
    <name type="common">Domesticated barley</name>
    <dbReference type="NCBI Taxonomy" id="112509"/>
    <lineage>
        <taxon>Eukaryota</taxon>
        <taxon>Viridiplantae</taxon>
        <taxon>Streptophyta</taxon>
        <taxon>Embryophyta</taxon>
        <taxon>Tracheophyta</taxon>
        <taxon>Spermatophyta</taxon>
        <taxon>Magnoliopsida</taxon>
        <taxon>Liliopsida</taxon>
        <taxon>Poales</taxon>
        <taxon>Poaceae</taxon>
        <taxon>BOP clade</taxon>
        <taxon>Pooideae</taxon>
        <taxon>Triticodae</taxon>
        <taxon>Triticeae</taxon>
        <taxon>Hordeinae</taxon>
        <taxon>Hordeum</taxon>
    </lineage>
</organism>
<evidence type="ECO:0000256" key="1">
    <source>
        <dbReference type="SAM" id="MobiDB-lite"/>
    </source>
</evidence>
<dbReference type="InterPro" id="IPR001810">
    <property type="entry name" value="F-box_dom"/>
</dbReference>
<dbReference type="EnsemblPlants" id="HORVU.MOREX.r3.5HG0528470.1">
    <property type="protein sequence ID" value="HORVU.MOREX.r3.5HG0528470.1"/>
    <property type="gene ID" value="HORVU.MOREX.r3.5HG0528470"/>
</dbReference>
<feature type="domain" description="F-box" evidence="2">
    <location>
        <begin position="9"/>
        <end position="54"/>
    </location>
</feature>
<accession>A0A8I6XMN0</accession>